<dbReference type="RefSeq" id="WP_142852645.1">
    <property type="nucleotide sequence ID" value="NZ_FXWW01000001.1"/>
</dbReference>
<evidence type="ECO:0000313" key="2">
    <source>
        <dbReference type="Proteomes" id="UP000315816"/>
    </source>
</evidence>
<comment type="caution">
    <text evidence="1">The sequence shown here is derived from an EMBL/GenBank/DDBJ whole genome shotgun (WGS) entry which is preliminary data.</text>
</comment>
<dbReference type="GO" id="GO:0032259">
    <property type="term" value="P:methylation"/>
    <property type="evidence" value="ECO:0007669"/>
    <property type="project" value="UniProtKB-KW"/>
</dbReference>
<accession>A0A545SV92</accession>
<keyword evidence="1" id="KW-0808">Transferase</keyword>
<evidence type="ECO:0000313" key="1">
    <source>
        <dbReference type="EMBL" id="TQV68890.1"/>
    </source>
</evidence>
<dbReference type="Proteomes" id="UP000315816">
    <property type="component" value="Unassembled WGS sequence"/>
</dbReference>
<dbReference type="GO" id="GO:0008168">
    <property type="term" value="F:methyltransferase activity"/>
    <property type="evidence" value="ECO:0007669"/>
    <property type="project" value="UniProtKB-KW"/>
</dbReference>
<name>A0A545SV92_9RHOB</name>
<gene>
    <name evidence="1" type="ORF">FIL88_04750</name>
</gene>
<dbReference type="Pfam" id="PF13578">
    <property type="entry name" value="Methyltransf_24"/>
    <property type="match status" value="1"/>
</dbReference>
<dbReference type="Gene3D" id="3.40.50.150">
    <property type="entry name" value="Vaccinia Virus protein VP39"/>
    <property type="match status" value="1"/>
</dbReference>
<proteinExistence type="predicted"/>
<protein>
    <submittedName>
        <fullName evidence="1">Class I SAM-dependent methyltransferase</fullName>
    </submittedName>
</protein>
<dbReference type="OrthoDB" id="5764702at2"/>
<dbReference type="AlphaFoldDB" id="A0A545SV92"/>
<dbReference type="InterPro" id="IPR029063">
    <property type="entry name" value="SAM-dependent_MTases_sf"/>
</dbReference>
<keyword evidence="2" id="KW-1185">Reference proteome</keyword>
<keyword evidence="1" id="KW-0489">Methyltransferase</keyword>
<sequence length="221" mass="24920">MAQRIAIPAGLLPDDCEASLALTNAALPFPQSEVNRLSRRRYILDQLPKNSVGAEIGVFRGHFAELICKHVQPRTLYLIDPWTLLGETFGWGKGVYLNGGELTTELARQETTLRCARHPSTECCIIEGFYPDCADMIDEPLDWAYLDASHAFEDTYREVRALATQVKPGGLILGDDWRPDPTSFQHGVYRAVQKFTSESDWEIMICGPAGQWMIRRKPSYE</sequence>
<organism evidence="1 2">
    <name type="scientific">Aliiroseovarius halocynthiae</name>
    <dbReference type="NCBI Taxonomy" id="985055"/>
    <lineage>
        <taxon>Bacteria</taxon>
        <taxon>Pseudomonadati</taxon>
        <taxon>Pseudomonadota</taxon>
        <taxon>Alphaproteobacteria</taxon>
        <taxon>Rhodobacterales</taxon>
        <taxon>Paracoccaceae</taxon>
        <taxon>Aliiroseovarius</taxon>
    </lineage>
</organism>
<reference evidence="1 2" key="1">
    <citation type="submission" date="2019-06" db="EMBL/GenBank/DDBJ databases">
        <title>A novel species of marine bacteria.</title>
        <authorList>
            <person name="Wang Y."/>
        </authorList>
    </citation>
    <scope>NUCLEOTIDE SEQUENCE [LARGE SCALE GENOMIC DNA]</scope>
    <source>
        <strain evidence="1 2">MA1-10</strain>
    </source>
</reference>
<dbReference type="SUPFAM" id="SSF53335">
    <property type="entry name" value="S-adenosyl-L-methionine-dependent methyltransferases"/>
    <property type="match status" value="1"/>
</dbReference>
<dbReference type="EMBL" id="VICH01000004">
    <property type="protein sequence ID" value="TQV68890.1"/>
    <property type="molecule type" value="Genomic_DNA"/>
</dbReference>